<reference evidence="2 3" key="1">
    <citation type="journal article" date="2019" name="Commun. Biol.">
        <title>The bagworm genome reveals a unique fibroin gene that provides high tensile strength.</title>
        <authorList>
            <person name="Kono N."/>
            <person name="Nakamura H."/>
            <person name="Ohtoshi R."/>
            <person name="Tomita M."/>
            <person name="Numata K."/>
            <person name="Arakawa K."/>
        </authorList>
    </citation>
    <scope>NUCLEOTIDE SEQUENCE [LARGE SCALE GENOMIC DNA]</scope>
</reference>
<accession>A0A4C1Z207</accession>
<name>A0A4C1Z207_EUMVA</name>
<gene>
    <name evidence="2" type="ORF">EVAR_55261_1</name>
</gene>
<organism evidence="2 3">
    <name type="scientific">Eumeta variegata</name>
    <name type="common">Bagworm moth</name>
    <name type="synonym">Eumeta japonica</name>
    <dbReference type="NCBI Taxonomy" id="151549"/>
    <lineage>
        <taxon>Eukaryota</taxon>
        <taxon>Metazoa</taxon>
        <taxon>Ecdysozoa</taxon>
        <taxon>Arthropoda</taxon>
        <taxon>Hexapoda</taxon>
        <taxon>Insecta</taxon>
        <taxon>Pterygota</taxon>
        <taxon>Neoptera</taxon>
        <taxon>Endopterygota</taxon>
        <taxon>Lepidoptera</taxon>
        <taxon>Glossata</taxon>
        <taxon>Ditrysia</taxon>
        <taxon>Tineoidea</taxon>
        <taxon>Psychidae</taxon>
        <taxon>Oiketicinae</taxon>
        <taxon>Eumeta</taxon>
    </lineage>
</organism>
<evidence type="ECO:0000313" key="3">
    <source>
        <dbReference type="Proteomes" id="UP000299102"/>
    </source>
</evidence>
<dbReference type="EMBL" id="BGZK01001561">
    <property type="protein sequence ID" value="GBP82378.1"/>
    <property type="molecule type" value="Genomic_DNA"/>
</dbReference>
<keyword evidence="3" id="KW-1185">Reference proteome</keyword>
<proteinExistence type="predicted"/>
<comment type="caution">
    <text evidence="2">The sequence shown here is derived from an EMBL/GenBank/DDBJ whole genome shotgun (WGS) entry which is preliminary data.</text>
</comment>
<feature type="region of interest" description="Disordered" evidence="1">
    <location>
        <begin position="28"/>
        <end position="48"/>
    </location>
</feature>
<evidence type="ECO:0000256" key="1">
    <source>
        <dbReference type="SAM" id="MobiDB-lite"/>
    </source>
</evidence>
<protein>
    <submittedName>
        <fullName evidence="2">Uncharacterized protein</fullName>
    </submittedName>
</protein>
<evidence type="ECO:0000313" key="2">
    <source>
        <dbReference type="EMBL" id="GBP82378.1"/>
    </source>
</evidence>
<dbReference type="AlphaFoldDB" id="A0A4C1Z207"/>
<dbReference type="Proteomes" id="UP000299102">
    <property type="component" value="Unassembled WGS sequence"/>
</dbReference>
<sequence>MVVSFHRIPAVISYLGWSERITVTGNREPQTRIQRRARRPSRPVLRRDSKTRTRVRFNILESSSLTSVTVEVLTLRKIGKYEQAGRCEGFVTDHGSVRNCLRR</sequence>